<comment type="caution">
    <text evidence="9">The sequence shown here is derived from an EMBL/GenBank/DDBJ whole genome shotgun (WGS) entry which is preliminary data.</text>
</comment>
<dbReference type="EC" id="4.1.2.25" evidence="4"/>
<evidence type="ECO:0000313" key="9">
    <source>
        <dbReference type="EMBL" id="KAK5095185.1"/>
    </source>
</evidence>
<comment type="pathway">
    <text evidence="2">Cofactor biosynthesis; tetrahydrofolate biosynthesis; 2-amino-4-hydroxy-6-hydroxymethyl-7,8-dihydropteridine diphosphate from 7,8-dihydroneopterin triphosphate: step 3/4.</text>
</comment>
<evidence type="ECO:0000256" key="5">
    <source>
        <dbReference type="ARBA" id="ARBA00022909"/>
    </source>
</evidence>
<evidence type="ECO:0000259" key="8">
    <source>
        <dbReference type="SMART" id="SM00905"/>
    </source>
</evidence>
<dbReference type="SUPFAM" id="SSF55620">
    <property type="entry name" value="Tetrahydrobiopterin biosynthesis enzymes-like"/>
    <property type="match status" value="2"/>
</dbReference>
<name>A0ABR0KH62_9EURO</name>
<feature type="domain" description="Dihydroneopterin aldolase/epimerase" evidence="8">
    <location>
        <begin position="134"/>
        <end position="250"/>
    </location>
</feature>
<organism evidence="9 10">
    <name type="scientific">Lithohypha guttulata</name>
    <dbReference type="NCBI Taxonomy" id="1690604"/>
    <lineage>
        <taxon>Eukaryota</taxon>
        <taxon>Fungi</taxon>
        <taxon>Dikarya</taxon>
        <taxon>Ascomycota</taxon>
        <taxon>Pezizomycotina</taxon>
        <taxon>Eurotiomycetes</taxon>
        <taxon>Chaetothyriomycetidae</taxon>
        <taxon>Chaetothyriales</taxon>
        <taxon>Trichomeriaceae</taxon>
        <taxon>Lithohypha</taxon>
    </lineage>
</organism>
<protein>
    <recommendedName>
        <fullName evidence="4">dihydroneopterin aldolase</fullName>
        <ecNumber evidence="4">4.1.2.25</ecNumber>
    </recommendedName>
    <alternativeName>
        <fullName evidence="7">7,8-dihydroneopterin aldolase</fullName>
    </alternativeName>
</protein>
<gene>
    <name evidence="9" type="ORF">LTR24_003152</name>
</gene>
<dbReference type="NCBIfam" id="TIGR00526">
    <property type="entry name" value="folB_dom"/>
    <property type="match status" value="1"/>
</dbReference>
<dbReference type="Proteomes" id="UP001345013">
    <property type="component" value="Unassembled WGS sequence"/>
</dbReference>
<dbReference type="EMBL" id="JAVRRG010000029">
    <property type="protein sequence ID" value="KAK5095185.1"/>
    <property type="molecule type" value="Genomic_DNA"/>
</dbReference>
<evidence type="ECO:0000256" key="6">
    <source>
        <dbReference type="ARBA" id="ARBA00023239"/>
    </source>
</evidence>
<dbReference type="InterPro" id="IPR006156">
    <property type="entry name" value="Dihydroneopterin_aldolase"/>
</dbReference>
<evidence type="ECO:0000256" key="7">
    <source>
        <dbReference type="ARBA" id="ARBA00032903"/>
    </source>
</evidence>
<dbReference type="PANTHER" id="PTHR42844">
    <property type="entry name" value="DIHYDRONEOPTERIN ALDOLASE 1-RELATED"/>
    <property type="match status" value="1"/>
</dbReference>
<sequence>MAGTSVDKVILKGIKFEAVVGLDAWHRPDKTQPVELELHLGPQGGLDAAAREDSVNYTIDYGKLYKSLKAVVFDQKFESVAKLSQAIRASLPEVSSWFISVVLPKAILAANNGIQFSWTDEPEEDSLTSVLQHMKIRDLECRCVIGVNSHERLQKQKLQVTITVWGMENRLSPSLLAAVDMEPSPGLAYQDMVKEVVERVEGSSYETIEALATAIAQTVTMGHGFDNARIDIEKPAGLAGFGSSGVAIGRSRSYFENKDFWKVKRP</sequence>
<reference evidence="9 10" key="1">
    <citation type="submission" date="2023-08" db="EMBL/GenBank/DDBJ databases">
        <title>Black Yeasts Isolated from many extreme environments.</title>
        <authorList>
            <person name="Coleine C."/>
            <person name="Stajich J.E."/>
            <person name="Selbmann L."/>
        </authorList>
    </citation>
    <scope>NUCLEOTIDE SEQUENCE [LARGE SCALE GENOMIC DNA]</scope>
    <source>
        <strain evidence="9 10">CCFEE 5885</strain>
    </source>
</reference>
<dbReference type="SMART" id="SM00905">
    <property type="entry name" value="FolB"/>
    <property type="match status" value="2"/>
</dbReference>
<dbReference type="Pfam" id="PF02152">
    <property type="entry name" value="FolB"/>
    <property type="match status" value="2"/>
</dbReference>
<feature type="domain" description="Dihydroneopterin aldolase/epimerase" evidence="8">
    <location>
        <begin position="9"/>
        <end position="118"/>
    </location>
</feature>
<proteinExistence type="inferred from homology"/>
<evidence type="ECO:0000256" key="2">
    <source>
        <dbReference type="ARBA" id="ARBA00005013"/>
    </source>
</evidence>
<dbReference type="Gene3D" id="3.30.1130.10">
    <property type="match status" value="2"/>
</dbReference>
<keyword evidence="6" id="KW-0456">Lyase</keyword>
<evidence type="ECO:0000313" key="10">
    <source>
        <dbReference type="Proteomes" id="UP001345013"/>
    </source>
</evidence>
<evidence type="ECO:0000256" key="1">
    <source>
        <dbReference type="ARBA" id="ARBA00001353"/>
    </source>
</evidence>
<accession>A0ABR0KH62</accession>
<evidence type="ECO:0000256" key="4">
    <source>
        <dbReference type="ARBA" id="ARBA00013043"/>
    </source>
</evidence>
<keyword evidence="5" id="KW-0289">Folate biosynthesis</keyword>
<dbReference type="PANTHER" id="PTHR42844:SF1">
    <property type="entry name" value="DIHYDRONEOPTERIN ALDOLASE 1-RELATED"/>
    <property type="match status" value="1"/>
</dbReference>
<comment type="catalytic activity">
    <reaction evidence="1">
        <text>7,8-dihydroneopterin = 6-hydroxymethyl-7,8-dihydropterin + glycolaldehyde</text>
        <dbReference type="Rhea" id="RHEA:10540"/>
        <dbReference type="ChEBI" id="CHEBI:17001"/>
        <dbReference type="ChEBI" id="CHEBI:17071"/>
        <dbReference type="ChEBI" id="CHEBI:44841"/>
        <dbReference type="EC" id="4.1.2.25"/>
    </reaction>
</comment>
<keyword evidence="10" id="KW-1185">Reference proteome</keyword>
<evidence type="ECO:0000256" key="3">
    <source>
        <dbReference type="ARBA" id="ARBA00005708"/>
    </source>
</evidence>
<dbReference type="InterPro" id="IPR043133">
    <property type="entry name" value="GTP-CH-I_C/QueF"/>
</dbReference>
<comment type="similarity">
    <text evidence="3">Belongs to the DHNA family.</text>
</comment>
<dbReference type="InterPro" id="IPR006157">
    <property type="entry name" value="FolB_dom"/>
</dbReference>